<dbReference type="GO" id="GO:0006368">
    <property type="term" value="P:transcription elongation by RNA polymerase II"/>
    <property type="evidence" value="ECO:0007669"/>
    <property type="project" value="TreeGrafter"/>
</dbReference>
<sequence length="722" mass="81611">MIPSRFGLTPLSAASIPSVSFENMTDTTNSLFAMPDTSNSNKKYIEDLIRTADPLLPIQNEQESLIFTRSFPRICMLSFYPQRSDEYFLAIAQHFTRSRISAVPSIFTIPNDAHKIFFECEDPTKLQNSLRSIPILSTCRISVEVVSDTREFVNNFCNLNPSSLLQVGKFVRIAKPEYEDDVAQIVSTNKEQKRCLVKIMPRIDYENLRKFNALTQTQLNNQMPMNYRPPKALYNRKALLEINDGIQIGTKKIEIDAKTEITVDLWSGKKFYGKFIYEKVSFSQIIANGKPFTDEELNPFLQNVYGTEQIIVGITDAIRHLNKNKNSQNSSLKSTNMLSKTNKKKKLLMPMQNILEITKKPQKKPIEEIPPQPPSPITLSPSPPNSPPPNNHSKSHETTSKSCSKEKEKEKDLGLKKTGENFPIGTSVIPHYGQFSGIHCVIKSNNDNVLMAEVSPDPLLSIKLKDFQLEELMVKEPKIKVDAFVQAANDDLKSAINPPPSPKPKPKKQEIEEIKVVEKCSNETQSEISQDIIPIQGDLVLFRNGTKAIITDNHEYMETSTGQRKKEKGAERIFATIENDDNHVTDANGERLNINEKVKILKGANAGEFAQIVHIAADSVFVNIDKNLFKVRGEHVKKFVVEQSQKVNAEDIINELVVKLEKGITSEPKAIIRADTKGNLHLAGSKNDVVKMRDFGSKWWFASIPPDSLLTSRHRRKKHRNF</sequence>
<dbReference type="InterPro" id="IPR039659">
    <property type="entry name" value="SPT5"/>
</dbReference>
<dbReference type="VEuPathDB" id="TrichDB:TRFO_21867"/>
<reference evidence="2" key="1">
    <citation type="submission" date="2016-10" db="EMBL/GenBank/DDBJ databases">
        <authorList>
            <person name="Benchimol M."/>
            <person name="Almeida L.G."/>
            <person name="Vasconcelos A.T."/>
            <person name="Perreira-Neves A."/>
            <person name="Rosa I.A."/>
            <person name="Tasca T."/>
            <person name="Bogo M.R."/>
            <person name="de Souza W."/>
        </authorList>
    </citation>
    <scope>NUCLEOTIDE SEQUENCE [LARGE SCALE GENOMIC DNA]</scope>
    <source>
        <strain evidence="2">K</strain>
    </source>
</reference>
<dbReference type="GO" id="GO:0006357">
    <property type="term" value="P:regulation of transcription by RNA polymerase II"/>
    <property type="evidence" value="ECO:0007669"/>
    <property type="project" value="InterPro"/>
</dbReference>
<organism evidence="2 3">
    <name type="scientific">Tritrichomonas foetus</name>
    <dbReference type="NCBI Taxonomy" id="1144522"/>
    <lineage>
        <taxon>Eukaryota</taxon>
        <taxon>Metamonada</taxon>
        <taxon>Parabasalia</taxon>
        <taxon>Tritrichomonadida</taxon>
        <taxon>Tritrichomonadidae</taxon>
        <taxon>Tritrichomonas</taxon>
    </lineage>
</organism>
<dbReference type="InterPro" id="IPR041973">
    <property type="entry name" value="KOW_Spt5_1"/>
</dbReference>
<accession>A0A1J4KE67</accession>
<feature type="compositionally biased region" description="Pro residues" evidence="1">
    <location>
        <begin position="368"/>
        <end position="390"/>
    </location>
</feature>
<dbReference type="Proteomes" id="UP000179807">
    <property type="component" value="Unassembled WGS sequence"/>
</dbReference>
<feature type="region of interest" description="Disordered" evidence="1">
    <location>
        <begin position="358"/>
        <end position="423"/>
    </location>
</feature>
<dbReference type="AlphaFoldDB" id="A0A1J4KE67"/>
<dbReference type="CDD" id="cd06081">
    <property type="entry name" value="KOW_Spt5_1"/>
    <property type="match status" value="1"/>
</dbReference>
<feature type="compositionally biased region" description="Basic and acidic residues" evidence="1">
    <location>
        <begin position="394"/>
        <end position="419"/>
    </location>
</feature>
<comment type="caution">
    <text evidence="2">The sequence shown here is derived from an EMBL/GenBank/DDBJ whole genome shotgun (WGS) entry which is preliminary data.</text>
</comment>
<dbReference type="PANTHER" id="PTHR11125">
    <property type="entry name" value="SUPPRESSOR OF TY 5"/>
    <property type="match status" value="1"/>
</dbReference>
<protein>
    <submittedName>
        <fullName evidence="2">Uncharacterized protein</fullName>
    </submittedName>
</protein>
<dbReference type="GO" id="GO:0032044">
    <property type="term" value="C:DSIF complex"/>
    <property type="evidence" value="ECO:0007669"/>
    <property type="project" value="TreeGrafter"/>
</dbReference>
<dbReference type="GeneID" id="94836942"/>
<dbReference type="GO" id="GO:0003729">
    <property type="term" value="F:mRNA binding"/>
    <property type="evidence" value="ECO:0007669"/>
    <property type="project" value="TreeGrafter"/>
</dbReference>
<proteinExistence type="predicted"/>
<gene>
    <name evidence="2" type="ORF">TRFO_21867</name>
</gene>
<dbReference type="EMBL" id="MLAK01000643">
    <property type="protein sequence ID" value="OHT09298.1"/>
    <property type="molecule type" value="Genomic_DNA"/>
</dbReference>
<dbReference type="PANTHER" id="PTHR11125:SF7">
    <property type="entry name" value="TRANSCRIPTION ELONGATION FACTOR SPT5"/>
    <property type="match status" value="1"/>
</dbReference>
<keyword evidence="3" id="KW-1185">Reference proteome</keyword>
<dbReference type="OrthoDB" id="28901at2759"/>
<dbReference type="GO" id="GO:0032784">
    <property type="term" value="P:regulation of DNA-templated transcription elongation"/>
    <property type="evidence" value="ECO:0007669"/>
    <property type="project" value="InterPro"/>
</dbReference>
<evidence type="ECO:0000256" key="1">
    <source>
        <dbReference type="SAM" id="MobiDB-lite"/>
    </source>
</evidence>
<evidence type="ECO:0000313" key="2">
    <source>
        <dbReference type="EMBL" id="OHT09298.1"/>
    </source>
</evidence>
<evidence type="ECO:0000313" key="3">
    <source>
        <dbReference type="Proteomes" id="UP000179807"/>
    </source>
</evidence>
<dbReference type="RefSeq" id="XP_068362434.1">
    <property type="nucleotide sequence ID" value="XM_068502238.1"/>
</dbReference>
<name>A0A1J4KE67_9EUKA</name>